<feature type="compositionally biased region" description="Polar residues" evidence="1">
    <location>
        <begin position="322"/>
        <end position="340"/>
    </location>
</feature>
<feature type="chain" id="PRO_5012554645" evidence="2">
    <location>
        <begin position="25"/>
        <end position="492"/>
    </location>
</feature>
<dbReference type="OrthoDB" id="5296291at2"/>
<feature type="signal peptide" evidence="2">
    <location>
        <begin position="1"/>
        <end position="24"/>
    </location>
</feature>
<proteinExistence type="predicted"/>
<feature type="region of interest" description="Disordered" evidence="1">
    <location>
        <begin position="429"/>
        <end position="492"/>
    </location>
</feature>
<feature type="region of interest" description="Disordered" evidence="1">
    <location>
        <begin position="26"/>
        <end position="46"/>
    </location>
</feature>
<feature type="region of interest" description="Disordered" evidence="1">
    <location>
        <begin position="322"/>
        <end position="408"/>
    </location>
</feature>
<protein>
    <submittedName>
        <fullName evidence="3">Uncharacterized protein</fullName>
    </submittedName>
</protein>
<feature type="compositionally biased region" description="Gly residues" evidence="1">
    <location>
        <begin position="384"/>
        <end position="405"/>
    </location>
</feature>
<name>A0A1Z3NCP9_BDEBC</name>
<dbReference type="EMBL" id="CP020946">
    <property type="protein sequence ID" value="ASD65244.1"/>
    <property type="molecule type" value="Genomic_DNA"/>
</dbReference>
<gene>
    <name evidence="3" type="ORF">B9G79_17545</name>
</gene>
<dbReference type="AlphaFoldDB" id="A0A1Z3NCP9"/>
<evidence type="ECO:0000313" key="4">
    <source>
        <dbReference type="Proteomes" id="UP000197003"/>
    </source>
</evidence>
<feature type="compositionally biased region" description="Basic and acidic residues" evidence="1">
    <location>
        <begin position="474"/>
        <end position="486"/>
    </location>
</feature>
<evidence type="ECO:0000256" key="2">
    <source>
        <dbReference type="SAM" id="SignalP"/>
    </source>
</evidence>
<evidence type="ECO:0000256" key="1">
    <source>
        <dbReference type="SAM" id="MobiDB-lite"/>
    </source>
</evidence>
<keyword evidence="2" id="KW-0732">Signal</keyword>
<dbReference type="RefSeq" id="WP_088566638.1">
    <property type="nucleotide sequence ID" value="NZ_CP020946.1"/>
</dbReference>
<organism evidence="3 4">
    <name type="scientific">Bdellovibrio bacteriovorus</name>
    <dbReference type="NCBI Taxonomy" id="959"/>
    <lineage>
        <taxon>Bacteria</taxon>
        <taxon>Pseudomonadati</taxon>
        <taxon>Bdellovibrionota</taxon>
        <taxon>Bdellovibrionia</taxon>
        <taxon>Bdellovibrionales</taxon>
        <taxon>Pseudobdellovibrionaceae</taxon>
        <taxon>Bdellovibrio</taxon>
    </lineage>
</organism>
<reference evidence="3 4" key="1">
    <citation type="submission" date="2017-04" db="EMBL/GenBank/DDBJ databases">
        <title>Whole genome sequence of Bdellovibrio bacteriovorus strain SSB218315.</title>
        <authorList>
            <person name="Oyedara O."/>
            <person name="Rodriguez-Perez M.A."/>
        </authorList>
    </citation>
    <scope>NUCLEOTIDE SEQUENCE [LARGE SCALE GENOMIC DNA]</scope>
    <source>
        <strain evidence="3 4">SSB218315</strain>
    </source>
</reference>
<evidence type="ECO:0000313" key="3">
    <source>
        <dbReference type="EMBL" id="ASD65244.1"/>
    </source>
</evidence>
<dbReference type="Proteomes" id="UP000197003">
    <property type="component" value="Chromosome"/>
</dbReference>
<sequence>MRSLKTSLLSMLIALSFTASLARAEGETTPANTQKDAAGARKNVSDEGYTKEAKELKGLTSNIAQKAKAALAAGSKITGAATIEALDSAASYYSNLHGTCVKSQSTASWLCREKTSPELQKTLNNVNTVASMITGVAVQDACSGLAKIARLAQAGLTAYTAACSSARAACEASCSTVKNNLERINEIVTKSAGEISTCTDNPQVPGSCGDYNATVSGMVSKIASISKLDMADGDTKADQNKSIVMKDKACTYEYANMIVSAGAGIASMISSFKQGQQCDEESNGTGTDTTTTAAVDKCADATVAANDPECICKANPRTPGCSNSYQKANDGSTSRLTSQGAELGTANGKGDASTLPGIESDPFAALRDLASTNAGGSDSSGIGAPTGGGSGLSGFGGGGGGGAGAQGEAAKKGLNTDILSGSGGGGGGGGFGGFKSSDPKLRQYLPGGAKDPSQGMAGQQAWKNEVTGQGGKSNWEKIKERYRDNKNTLLNN</sequence>
<accession>A0A1Z3NCP9</accession>